<organism evidence="2 3">
    <name type="scientific">Thermocatellispora tengchongensis</name>
    <dbReference type="NCBI Taxonomy" id="1073253"/>
    <lineage>
        <taxon>Bacteria</taxon>
        <taxon>Bacillati</taxon>
        <taxon>Actinomycetota</taxon>
        <taxon>Actinomycetes</taxon>
        <taxon>Streptosporangiales</taxon>
        <taxon>Streptosporangiaceae</taxon>
        <taxon>Thermocatellispora</taxon>
    </lineage>
</organism>
<accession>A0A840NWZ9</accession>
<feature type="region of interest" description="Disordered" evidence="1">
    <location>
        <begin position="1"/>
        <end position="30"/>
    </location>
</feature>
<feature type="compositionally biased region" description="Basic and acidic residues" evidence="1">
    <location>
        <begin position="1"/>
        <end position="11"/>
    </location>
</feature>
<evidence type="ECO:0000313" key="2">
    <source>
        <dbReference type="EMBL" id="MBB5133364.1"/>
    </source>
</evidence>
<proteinExistence type="predicted"/>
<dbReference type="EMBL" id="JACHGN010000006">
    <property type="protein sequence ID" value="MBB5133364.1"/>
    <property type="molecule type" value="Genomic_DNA"/>
</dbReference>
<sequence>MTAVDPVHHEDDPLDDLPAGSDLAGPGERP</sequence>
<name>A0A840NWZ9_9ACTN</name>
<evidence type="ECO:0000256" key="1">
    <source>
        <dbReference type="SAM" id="MobiDB-lite"/>
    </source>
</evidence>
<reference evidence="2 3" key="1">
    <citation type="submission" date="2020-08" db="EMBL/GenBank/DDBJ databases">
        <title>Genomic Encyclopedia of Type Strains, Phase IV (KMG-IV): sequencing the most valuable type-strain genomes for metagenomic binning, comparative biology and taxonomic classification.</title>
        <authorList>
            <person name="Goeker M."/>
        </authorList>
    </citation>
    <scope>NUCLEOTIDE SEQUENCE [LARGE SCALE GENOMIC DNA]</scope>
    <source>
        <strain evidence="2 3">DSM 45615</strain>
    </source>
</reference>
<dbReference type="Proteomes" id="UP000578449">
    <property type="component" value="Unassembled WGS sequence"/>
</dbReference>
<keyword evidence="3" id="KW-1185">Reference proteome</keyword>
<evidence type="ECO:0000313" key="3">
    <source>
        <dbReference type="Proteomes" id="UP000578449"/>
    </source>
</evidence>
<dbReference type="AlphaFoldDB" id="A0A840NWZ9"/>
<protein>
    <submittedName>
        <fullName evidence="2">Uncharacterized protein</fullName>
    </submittedName>
</protein>
<gene>
    <name evidence="2" type="ORF">HNP84_003090</name>
</gene>
<comment type="caution">
    <text evidence="2">The sequence shown here is derived from an EMBL/GenBank/DDBJ whole genome shotgun (WGS) entry which is preliminary data.</text>
</comment>